<dbReference type="EMBL" id="CAJNDS010000924">
    <property type="protein sequence ID" value="CAE7241007.1"/>
    <property type="molecule type" value="Genomic_DNA"/>
</dbReference>
<proteinExistence type="predicted"/>
<dbReference type="Pfam" id="PF00565">
    <property type="entry name" value="SNase"/>
    <property type="match status" value="1"/>
</dbReference>
<dbReference type="Gene3D" id="2.40.50.90">
    <property type="match status" value="1"/>
</dbReference>
<comment type="caution">
    <text evidence="3">The sequence shown here is derived from an EMBL/GenBank/DDBJ whole genome shotgun (WGS) entry which is preliminary data.</text>
</comment>
<evidence type="ECO:0000313" key="4">
    <source>
        <dbReference type="Proteomes" id="UP000604046"/>
    </source>
</evidence>
<dbReference type="InterPro" id="IPR035437">
    <property type="entry name" value="SNase_OB-fold_sf"/>
</dbReference>
<sequence>MLESKQKEGAPPDCYGPEASALTKGLLPPGSKVRIEFDVEPTDKYGRQLVYVYRSADDLFINSELVKTGAARRLRVLPNVRYDDLFTKLDWQLLRDKLPG</sequence>
<accession>A0A812LH66</accession>
<keyword evidence="4" id="KW-1185">Reference proteome</keyword>
<protein>
    <submittedName>
        <fullName evidence="3">Nuc protein</fullName>
    </submittedName>
</protein>
<evidence type="ECO:0000256" key="1">
    <source>
        <dbReference type="SAM" id="MobiDB-lite"/>
    </source>
</evidence>
<feature type="compositionally biased region" description="Basic and acidic residues" evidence="1">
    <location>
        <begin position="1"/>
        <end position="10"/>
    </location>
</feature>
<evidence type="ECO:0000259" key="2">
    <source>
        <dbReference type="Pfam" id="PF00565"/>
    </source>
</evidence>
<reference evidence="3" key="1">
    <citation type="submission" date="2021-02" db="EMBL/GenBank/DDBJ databases">
        <authorList>
            <person name="Dougan E. K."/>
            <person name="Rhodes N."/>
            <person name="Thang M."/>
            <person name="Chan C."/>
        </authorList>
    </citation>
    <scope>NUCLEOTIDE SEQUENCE</scope>
</reference>
<evidence type="ECO:0000313" key="3">
    <source>
        <dbReference type="EMBL" id="CAE7241007.1"/>
    </source>
</evidence>
<feature type="domain" description="TNase-like" evidence="2">
    <location>
        <begin position="11"/>
        <end position="87"/>
    </location>
</feature>
<dbReference type="InterPro" id="IPR016071">
    <property type="entry name" value="Staphylococal_nuclease_OB-fold"/>
</dbReference>
<organism evidence="3 4">
    <name type="scientific">Symbiodinium natans</name>
    <dbReference type="NCBI Taxonomy" id="878477"/>
    <lineage>
        <taxon>Eukaryota</taxon>
        <taxon>Sar</taxon>
        <taxon>Alveolata</taxon>
        <taxon>Dinophyceae</taxon>
        <taxon>Suessiales</taxon>
        <taxon>Symbiodiniaceae</taxon>
        <taxon>Symbiodinium</taxon>
    </lineage>
</organism>
<name>A0A812LH66_9DINO</name>
<gene>
    <name evidence="3" type="primary">nuc</name>
    <name evidence="3" type="ORF">SNAT2548_LOCUS10852</name>
</gene>
<dbReference type="Proteomes" id="UP000604046">
    <property type="component" value="Unassembled WGS sequence"/>
</dbReference>
<dbReference type="SUPFAM" id="SSF50199">
    <property type="entry name" value="Staphylococcal nuclease"/>
    <property type="match status" value="1"/>
</dbReference>
<feature type="region of interest" description="Disordered" evidence="1">
    <location>
        <begin position="1"/>
        <end position="22"/>
    </location>
</feature>
<dbReference type="AlphaFoldDB" id="A0A812LH66"/>